<dbReference type="GeneID" id="93370021"/>
<accession>A0ABC9Z428</accession>
<dbReference type="Gene3D" id="3.40.50.720">
    <property type="entry name" value="NAD(P)-binding Rossmann-like Domain"/>
    <property type="match status" value="1"/>
</dbReference>
<name>A0ABC9Z428_9NOCA</name>
<gene>
    <name evidence="1" type="ORF">NS506_02195</name>
    <name evidence="2" type="ORF">NSK11_contig00169-0006</name>
</gene>
<dbReference type="EMBL" id="CP017839">
    <property type="protein sequence ID" value="APA96262.1"/>
    <property type="molecule type" value="Genomic_DNA"/>
</dbReference>
<dbReference type="NCBIfam" id="TIGR03882">
    <property type="entry name" value="cyclo_dehyd_2"/>
    <property type="match status" value="1"/>
</dbReference>
<evidence type="ECO:0008006" key="5">
    <source>
        <dbReference type="Google" id="ProtNLM"/>
    </source>
</evidence>
<dbReference type="KEGG" id="nsr:NS506_02195"/>
<dbReference type="EMBL" id="BBYQ01000169">
    <property type="protein sequence ID" value="GAP32622.1"/>
    <property type="molecule type" value="Genomic_DNA"/>
</dbReference>
<organism evidence="2 3">
    <name type="scientific">Nocardia seriolae</name>
    <dbReference type="NCBI Taxonomy" id="37332"/>
    <lineage>
        <taxon>Bacteria</taxon>
        <taxon>Bacillati</taxon>
        <taxon>Actinomycetota</taxon>
        <taxon>Actinomycetes</taxon>
        <taxon>Mycobacteriales</taxon>
        <taxon>Nocardiaceae</taxon>
        <taxon>Nocardia</taxon>
    </lineage>
</organism>
<proteinExistence type="predicted"/>
<dbReference type="Proteomes" id="UP000037179">
    <property type="component" value="Unassembled WGS sequence"/>
</dbReference>
<reference evidence="2 3" key="2">
    <citation type="journal article" date="2016" name="Genome Announc.">
        <title>Draft Genome Sequence of Erythromycin- and Oxytetracycline-Sensitive Nocardia seriolae Strain U-1 (NBRC 110359).</title>
        <authorList>
            <person name="Imajoh M."/>
            <person name="Sukeda M."/>
            <person name="Shimizu M."/>
            <person name="Yamane J."/>
            <person name="Ohnishi K."/>
            <person name="Oshima S."/>
        </authorList>
    </citation>
    <scope>NUCLEOTIDE SEQUENCE [LARGE SCALE GENOMIC DNA]</scope>
    <source>
        <strain evidence="2 3">U-1</strain>
    </source>
</reference>
<dbReference type="RefSeq" id="WP_228102633.1">
    <property type="nucleotide sequence ID" value="NZ_AP017900.1"/>
</dbReference>
<dbReference type="Proteomes" id="UP000180166">
    <property type="component" value="Chromosome"/>
</dbReference>
<dbReference type="InterPro" id="IPR022291">
    <property type="entry name" value="Bacteriocin_synth_cyclodeHase"/>
</dbReference>
<evidence type="ECO:0000313" key="2">
    <source>
        <dbReference type="EMBL" id="GAP32622.1"/>
    </source>
</evidence>
<keyword evidence="3" id="KW-1185">Reference proteome</keyword>
<protein>
    <recommendedName>
        <fullName evidence="5">Bacteriocin biosynthesis cyclodehydratase domain-containing protein</fullName>
    </recommendedName>
</protein>
<evidence type="ECO:0000313" key="4">
    <source>
        <dbReference type="Proteomes" id="UP000180166"/>
    </source>
</evidence>
<reference evidence="3" key="1">
    <citation type="submission" date="2015-07" db="EMBL/GenBank/DDBJ databases">
        <title>Nocardia seriolae U-1 whole genome shotgun sequence.</title>
        <authorList>
            <person name="Imajoh M."/>
            <person name="Fukumoto Y."/>
            <person name="Sukeda M."/>
            <person name="Yamane J."/>
            <person name="Yamasaki K."/>
            <person name="Shimizu M."/>
            <person name="Ohnishi K."/>
            <person name="Oshima S."/>
        </authorList>
    </citation>
    <scope>NUCLEOTIDE SEQUENCE [LARGE SCALE GENOMIC DNA]</scope>
    <source>
        <strain evidence="3">U-1</strain>
    </source>
</reference>
<evidence type="ECO:0000313" key="1">
    <source>
        <dbReference type="EMBL" id="APA96262.1"/>
    </source>
</evidence>
<evidence type="ECO:0000313" key="3">
    <source>
        <dbReference type="Proteomes" id="UP000037179"/>
    </source>
</evidence>
<sequence length="274" mass="29229">MLHPRITVLMRPNGAVQLGWNPEGAVLVQPPGPAEAVPALLRLLDGSRTEAEILWQARELGFGTDTTQSLLDQLAVADLLAADEPHSRLHTVRIHGRGPLADAMLTGVRRIGLRAKHSHDRPGAGSDAKFGAERPDLVVLSDALVPDPGLVAELARHRIPHLQVRIRDGHGVVGPLVLPGQTSCLRCADLHRTDCEPDWPPLAAQLLGRVGYASPAGIAVTAALALKEIETVCFGRAEHPPATLNATLELDLDTPHLDRRAWPAHPSCGCGDNA</sequence>
<dbReference type="AlphaFoldDB" id="A0ABC9Z428"/>
<reference evidence="1 4" key="3">
    <citation type="submission" date="2016-10" db="EMBL/GenBank/DDBJ databases">
        <title>Genome sequence of Nocardia seriolae strain EM150506, isolated from Anguila japonica.</title>
        <authorList>
            <person name="Han H.-J."/>
        </authorList>
    </citation>
    <scope>NUCLEOTIDE SEQUENCE [LARGE SCALE GENOMIC DNA]</scope>
    <source>
        <strain evidence="1 4">EM150506</strain>
    </source>
</reference>